<gene>
    <name evidence="1" type="ORF">I8755_35295</name>
</gene>
<dbReference type="AlphaFoldDB" id="A0A7T4PPZ7"/>
<evidence type="ECO:0000313" key="1">
    <source>
        <dbReference type="EMBL" id="QQC94191.1"/>
    </source>
</evidence>
<accession>A0A7T4PPZ7</accession>
<protein>
    <submittedName>
        <fullName evidence="1">Transposase</fullName>
    </submittedName>
</protein>
<sequence length="74" mass="8739">MRRRLSLRRISHRIRSHGHRALSAAGPTRWVVEGTVPRLSGRRRLHRRYERKPEHTLASTAIATTLLCHRRITR</sequence>
<organism evidence="1 2">
    <name type="scientific">Streptomyces alfalfae</name>
    <dbReference type="NCBI Taxonomy" id="1642299"/>
    <lineage>
        <taxon>Bacteria</taxon>
        <taxon>Bacillati</taxon>
        <taxon>Actinomycetota</taxon>
        <taxon>Actinomycetes</taxon>
        <taxon>Kitasatosporales</taxon>
        <taxon>Streptomycetaceae</taxon>
        <taxon>Streptomyces</taxon>
    </lineage>
</organism>
<evidence type="ECO:0000313" key="2">
    <source>
        <dbReference type="Proteomes" id="UP000596130"/>
    </source>
</evidence>
<dbReference type="Proteomes" id="UP000596130">
    <property type="component" value="Chromosome"/>
</dbReference>
<name>A0A7T4PPZ7_9ACTN</name>
<proteinExistence type="predicted"/>
<dbReference type="EMBL" id="CP065959">
    <property type="protein sequence ID" value="QQC94191.1"/>
    <property type="molecule type" value="Genomic_DNA"/>
</dbReference>
<reference evidence="1 2" key="1">
    <citation type="submission" date="2020-12" db="EMBL/GenBank/DDBJ databases">
        <title>Identification and biosynthesis of polyene macrolides produced by Streptomyces alfalfae Men-myco-93-63.</title>
        <authorList>
            <person name="Liu D."/>
            <person name="Li Y."/>
            <person name="Liu L."/>
            <person name="Han X."/>
            <person name="Shen F."/>
        </authorList>
    </citation>
    <scope>NUCLEOTIDE SEQUENCE [LARGE SCALE GENOMIC DNA]</scope>
    <source>
        <strain evidence="1 2">Men-myco-93-63</strain>
    </source>
</reference>